<feature type="region of interest" description="Disordered" evidence="1">
    <location>
        <begin position="189"/>
        <end position="256"/>
    </location>
</feature>
<evidence type="ECO:0000256" key="1">
    <source>
        <dbReference type="SAM" id="MobiDB-lite"/>
    </source>
</evidence>
<dbReference type="AlphaFoldDB" id="A0A165ZED8"/>
<feature type="region of interest" description="Disordered" evidence="1">
    <location>
        <begin position="1"/>
        <end position="26"/>
    </location>
</feature>
<dbReference type="EMBL" id="KV426357">
    <property type="protein sequence ID" value="KZV81919.1"/>
    <property type="molecule type" value="Genomic_DNA"/>
</dbReference>
<dbReference type="Proteomes" id="UP000077266">
    <property type="component" value="Unassembled WGS sequence"/>
</dbReference>
<dbReference type="OrthoDB" id="7691805at2759"/>
<feature type="compositionally biased region" description="Acidic residues" evidence="1">
    <location>
        <begin position="201"/>
        <end position="212"/>
    </location>
</feature>
<reference evidence="2 3" key="1">
    <citation type="journal article" date="2016" name="Mol. Biol. Evol.">
        <title>Comparative Genomics of Early-Diverging Mushroom-Forming Fungi Provides Insights into the Origins of Lignocellulose Decay Capabilities.</title>
        <authorList>
            <person name="Nagy L.G."/>
            <person name="Riley R."/>
            <person name="Tritt A."/>
            <person name="Adam C."/>
            <person name="Daum C."/>
            <person name="Floudas D."/>
            <person name="Sun H."/>
            <person name="Yadav J.S."/>
            <person name="Pangilinan J."/>
            <person name="Larsson K.H."/>
            <person name="Matsuura K."/>
            <person name="Barry K."/>
            <person name="Labutti K."/>
            <person name="Kuo R."/>
            <person name="Ohm R.A."/>
            <person name="Bhattacharya S.S."/>
            <person name="Shirouzu T."/>
            <person name="Yoshinaga Y."/>
            <person name="Martin F.M."/>
            <person name="Grigoriev I.V."/>
            <person name="Hibbett D.S."/>
        </authorList>
    </citation>
    <scope>NUCLEOTIDE SEQUENCE [LARGE SCALE GENOMIC DNA]</scope>
    <source>
        <strain evidence="2 3">HHB12029</strain>
    </source>
</reference>
<protein>
    <submittedName>
        <fullName evidence="2">Uncharacterized protein</fullName>
    </submittedName>
</protein>
<evidence type="ECO:0000313" key="3">
    <source>
        <dbReference type="Proteomes" id="UP000077266"/>
    </source>
</evidence>
<organism evidence="2 3">
    <name type="scientific">Exidia glandulosa HHB12029</name>
    <dbReference type="NCBI Taxonomy" id="1314781"/>
    <lineage>
        <taxon>Eukaryota</taxon>
        <taxon>Fungi</taxon>
        <taxon>Dikarya</taxon>
        <taxon>Basidiomycota</taxon>
        <taxon>Agaricomycotina</taxon>
        <taxon>Agaricomycetes</taxon>
        <taxon>Auriculariales</taxon>
        <taxon>Exidiaceae</taxon>
        <taxon>Exidia</taxon>
    </lineage>
</organism>
<sequence>MALREVSAAHAIGHNGRRRQQKSIGGGRTLYARVGNSYAPRPCSSRSPSHTRLEPQCDSLELFYHVTGAFVLFVVVEPGVGTVVRATRRVCAAQTTRYTDDLSKSSLDDYTEFLDVARRLLWRRRLKRVRAFDINPSSSLSRARKACIQAKQAHRPFLAEAWNRSNTAGERVMSDFLLHQRDRDLTINRKAGAEGGIQLQSDDDESDSEDGSDGYAFENNTSRPHSENKVEVMSNTTVSTRSAEVDIPNSSPDMLP</sequence>
<dbReference type="InParanoid" id="A0A165ZED8"/>
<name>A0A165ZED8_EXIGL</name>
<gene>
    <name evidence="2" type="ORF">EXIGLDRAFT_703125</name>
</gene>
<keyword evidence="3" id="KW-1185">Reference proteome</keyword>
<proteinExistence type="predicted"/>
<evidence type="ECO:0000313" key="2">
    <source>
        <dbReference type="EMBL" id="KZV81919.1"/>
    </source>
</evidence>
<feature type="compositionally biased region" description="Polar residues" evidence="1">
    <location>
        <begin position="233"/>
        <end position="256"/>
    </location>
</feature>
<accession>A0A165ZED8</accession>